<feature type="compositionally biased region" description="Polar residues" evidence="1">
    <location>
        <begin position="105"/>
        <end position="118"/>
    </location>
</feature>
<proteinExistence type="predicted"/>
<geneLocation type="plasmid" evidence="2">
    <name>pHIG22</name>
</geneLocation>
<evidence type="ECO:0000313" key="2">
    <source>
        <dbReference type="EMBL" id="AXN72334.1"/>
    </source>
</evidence>
<feature type="region of interest" description="Disordered" evidence="1">
    <location>
        <begin position="19"/>
        <end position="129"/>
    </location>
</feature>
<reference evidence="2" key="1">
    <citation type="journal article" date="2018" name="Gene">
        <title>A novel cryptic and theta type plasmid (pHIG22) from Thermus scodotuctus sp. K6.</title>
        <authorList>
            <person name="Guler H.I."/>
            <person name="Ceylan E."/>
            <person name="Canakci S."/>
            <person name="Belduz A.O."/>
        </authorList>
    </citation>
    <scope>NUCLEOTIDE SEQUENCE</scope>
    <source>
        <strain evidence="2">K6</strain>
        <plasmid evidence="2">pHIG22</plasmid>
    </source>
</reference>
<protein>
    <submittedName>
        <fullName evidence="2">Uncharacterized protein</fullName>
    </submittedName>
</protein>
<sequence>MGPPLGAMLLWSAASLQPQHLTQTARRASGKPGRSLIHGDHEEVRQAGGLPIVKDQPEHQGRPISEADAESPHPKPQGEVRALPTHQLPNLMKDFPRNLPGRSRLNLSPQDSAETASVPSPEKEALRHLPPRLFNRLRDAPDTLKRQTLSLFRKVHAYHLSSLFSLFSTPSPSMRSRHLMTGWSPEPGAIPPKSVGLGGVPAVKGAEHPSGAGLSHVQTPSSWPPENVRDGMARPSGANALDGTPP</sequence>
<feature type="region of interest" description="Disordered" evidence="1">
    <location>
        <begin position="196"/>
        <end position="246"/>
    </location>
</feature>
<accession>A0A346FPX7</accession>
<name>A0A346FPX7_THESC</name>
<keyword evidence="2" id="KW-0614">Plasmid</keyword>
<organism evidence="2">
    <name type="scientific">Thermus scotoductus</name>
    <dbReference type="NCBI Taxonomy" id="37636"/>
    <lineage>
        <taxon>Bacteria</taxon>
        <taxon>Thermotogati</taxon>
        <taxon>Deinococcota</taxon>
        <taxon>Deinococci</taxon>
        <taxon>Thermales</taxon>
        <taxon>Thermaceae</taxon>
        <taxon>Thermus</taxon>
    </lineage>
</organism>
<dbReference type="EMBL" id="MH325194">
    <property type="protein sequence ID" value="AXN72334.1"/>
    <property type="molecule type" value="Genomic_DNA"/>
</dbReference>
<evidence type="ECO:0000256" key="1">
    <source>
        <dbReference type="SAM" id="MobiDB-lite"/>
    </source>
</evidence>
<dbReference type="AlphaFoldDB" id="A0A346FPX7"/>